<gene>
    <name evidence="1" type="ORF">QCA50_012619</name>
</gene>
<dbReference type="Gene3D" id="3.80.10.10">
    <property type="entry name" value="Ribonuclease Inhibitor"/>
    <property type="match status" value="1"/>
</dbReference>
<keyword evidence="2" id="KW-1185">Reference proteome</keyword>
<name>A0AAW0G5M7_9APHY</name>
<comment type="caution">
    <text evidence="1">The sequence shown here is derived from an EMBL/GenBank/DDBJ whole genome shotgun (WGS) entry which is preliminary data.</text>
</comment>
<evidence type="ECO:0000313" key="2">
    <source>
        <dbReference type="Proteomes" id="UP001385951"/>
    </source>
</evidence>
<proteinExistence type="predicted"/>
<organism evidence="1 2">
    <name type="scientific">Cerrena zonata</name>
    <dbReference type="NCBI Taxonomy" id="2478898"/>
    <lineage>
        <taxon>Eukaryota</taxon>
        <taxon>Fungi</taxon>
        <taxon>Dikarya</taxon>
        <taxon>Basidiomycota</taxon>
        <taxon>Agaricomycotina</taxon>
        <taxon>Agaricomycetes</taxon>
        <taxon>Polyporales</taxon>
        <taxon>Cerrenaceae</taxon>
        <taxon>Cerrena</taxon>
    </lineage>
</organism>
<evidence type="ECO:0000313" key="1">
    <source>
        <dbReference type="EMBL" id="KAK7684295.1"/>
    </source>
</evidence>
<dbReference type="AlphaFoldDB" id="A0AAW0G5M7"/>
<evidence type="ECO:0008006" key="3">
    <source>
        <dbReference type="Google" id="ProtNLM"/>
    </source>
</evidence>
<sequence>MHTLLEIDEILAMIARYLRVDKDEQRDLLSFVLTCRNFFIPGLDVLWESIRDIDPLMCLFPDNMVNSLEIMPATTRSWMDRPVKLHEFKTIPTAAQLQRVLFYTRHVRNFHFTNAIYQPCLAELMEGAFGIILFPILQNLIWDSDALPNSEFFQFILSPSLTSICISIKSVYQLAIFLSDAHSLTPHLKAIELRHGTLDIHTAVITRIAKSLSVLKQLTVINLNFPHAGLPIIDHKTLAQISRFPKLKSIACTLSSAHISPSMVHLVDAFPSLEDLKFQWDDQNCTAVVLHILHAISSQSLRTVALHPPANIDPDDICPLINLVAMHPFLIELSIIYRHHLTIVDQGVGNSFRQMSLPVSYLEPLLKLLLLNRLQFDGIVIPFTGSFISSMANAWPTLTILIFDPLEPFNGTVVDILELIHFAQCSPNLEALHIPFSSPYKSSDQIPPRIIRADSAPTVEIYTLSSRIVKPSTTAAILYAMFGYFLSDNIDLEGAMKVVGNNLDDNDDLS</sequence>
<reference evidence="1 2" key="1">
    <citation type="submission" date="2022-09" db="EMBL/GenBank/DDBJ databases">
        <authorList>
            <person name="Palmer J.M."/>
        </authorList>
    </citation>
    <scope>NUCLEOTIDE SEQUENCE [LARGE SCALE GENOMIC DNA]</scope>
    <source>
        <strain evidence="1 2">DSM 7382</strain>
    </source>
</reference>
<dbReference type="SUPFAM" id="SSF52047">
    <property type="entry name" value="RNI-like"/>
    <property type="match status" value="1"/>
</dbReference>
<dbReference type="EMBL" id="JASBNA010000026">
    <property type="protein sequence ID" value="KAK7684295.1"/>
    <property type="molecule type" value="Genomic_DNA"/>
</dbReference>
<dbReference type="Proteomes" id="UP001385951">
    <property type="component" value="Unassembled WGS sequence"/>
</dbReference>
<protein>
    <recommendedName>
        <fullName evidence="3">F-box domain-containing protein</fullName>
    </recommendedName>
</protein>
<dbReference type="InterPro" id="IPR032675">
    <property type="entry name" value="LRR_dom_sf"/>
</dbReference>
<accession>A0AAW0G5M7</accession>